<dbReference type="InterPro" id="IPR010982">
    <property type="entry name" value="Lambda_DNA-bd_dom_sf"/>
</dbReference>
<dbReference type="EMBL" id="JBHTHX010001612">
    <property type="protein sequence ID" value="MFD0889012.1"/>
    <property type="molecule type" value="Genomic_DNA"/>
</dbReference>
<dbReference type="InterPro" id="IPR000843">
    <property type="entry name" value="HTH_LacI"/>
</dbReference>
<dbReference type="Pfam" id="PF00356">
    <property type="entry name" value="LacI"/>
    <property type="match status" value="1"/>
</dbReference>
<dbReference type="PROSITE" id="PS50932">
    <property type="entry name" value="HTH_LACI_2"/>
    <property type="match status" value="1"/>
</dbReference>
<accession>A0ABW3E1U6</accession>
<evidence type="ECO:0000313" key="2">
    <source>
        <dbReference type="EMBL" id="MFD0889012.1"/>
    </source>
</evidence>
<evidence type="ECO:0000259" key="1">
    <source>
        <dbReference type="PROSITE" id="PS50932"/>
    </source>
</evidence>
<dbReference type="SUPFAM" id="SSF47413">
    <property type="entry name" value="lambda repressor-like DNA-binding domains"/>
    <property type="match status" value="1"/>
</dbReference>
<keyword evidence="2" id="KW-0238">DNA-binding</keyword>
<dbReference type="PROSITE" id="PS00356">
    <property type="entry name" value="HTH_LACI_1"/>
    <property type="match status" value="1"/>
</dbReference>
<dbReference type="GO" id="GO:0003677">
    <property type="term" value="F:DNA binding"/>
    <property type="evidence" value="ECO:0007669"/>
    <property type="project" value="UniProtKB-KW"/>
</dbReference>
<name>A0ABW3E1U6_9ACTN</name>
<evidence type="ECO:0000313" key="3">
    <source>
        <dbReference type="Proteomes" id="UP001597024"/>
    </source>
</evidence>
<reference evidence="3" key="1">
    <citation type="journal article" date="2019" name="Int. J. Syst. Evol. Microbiol.">
        <title>The Global Catalogue of Microorganisms (GCM) 10K type strain sequencing project: providing services to taxonomists for standard genome sequencing and annotation.</title>
        <authorList>
            <consortium name="The Broad Institute Genomics Platform"/>
            <consortium name="The Broad Institute Genome Sequencing Center for Infectious Disease"/>
            <person name="Wu L."/>
            <person name="Ma J."/>
        </authorList>
    </citation>
    <scope>NUCLEOTIDE SEQUENCE [LARGE SCALE GENOMIC DNA]</scope>
    <source>
        <strain evidence="3">CCUG 62974</strain>
    </source>
</reference>
<comment type="caution">
    <text evidence="2">The sequence shown here is derived from an EMBL/GenBank/DDBJ whole genome shotgun (WGS) entry which is preliminary data.</text>
</comment>
<sequence length="40" mass="4085">MDGELPRVPPPRLDGAGVRLADIAARAGVSEATVSRVLNG</sequence>
<gene>
    <name evidence="2" type="ORF">ACFQ08_31145</name>
</gene>
<protein>
    <submittedName>
        <fullName evidence="2">LacI family DNA-binding transcriptional regulator</fullName>
    </submittedName>
</protein>
<proteinExistence type="predicted"/>
<feature type="non-terminal residue" evidence="2">
    <location>
        <position position="40"/>
    </location>
</feature>
<feature type="domain" description="HTH lacI-type" evidence="1">
    <location>
        <begin position="18"/>
        <end position="40"/>
    </location>
</feature>
<dbReference type="Gene3D" id="1.10.260.40">
    <property type="entry name" value="lambda repressor-like DNA-binding domains"/>
    <property type="match status" value="1"/>
</dbReference>
<keyword evidence="3" id="KW-1185">Reference proteome</keyword>
<organism evidence="2 3">
    <name type="scientific">Streptosporangium algeriense</name>
    <dbReference type="NCBI Taxonomy" id="1682748"/>
    <lineage>
        <taxon>Bacteria</taxon>
        <taxon>Bacillati</taxon>
        <taxon>Actinomycetota</taxon>
        <taxon>Actinomycetes</taxon>
        <taxon>Streptosporangiales</taxon>
        <taxon>Streptosporangiaceae</taxon>
        <taxon>Streptosporangium</taxon>
    </lineage>
</organism>
<dbReference type="PRINTS" id="PR00036">
    <property type="entry name" value="HTHLACI"/>
</dbReference>
<dbReference type="Proteomes" id="UP001597024">
    <property type="component" value="Unassembled WGS sequence"/>
</dbReference>